<sequence length="799" mass="88295">MAETRYAPVLIYRFGHFEVMPEAGELYRRGQRVRIQELPFRVLVTLLEQHGQIVPRDVLAKQLWPQDVFVEFDQGLSTAVAKLRQALGDVADNPRFIETVPRRGYRFIAPVMQESPALSAPAKPELQSLTPPPHEELSVATTAEQSIIPEPRVGRRFSDHLRWFAAAALLLLAGGALFLLRPSKVQTPLRANDQILLTDFDNTTGNVVFTETLLSALRIKLEESPYFALTSAKATQAALEQGGVQGTGRVSLQDAQRICGTLHAKAIVHGTVAPIRDGLRVQLQAELCNGGALVQEEAFSPSTNALLLTLGDTADRLRRDLGEPESSVKRFGTPILQATTSSLPALQAFASGEQKRARGQDHETIADYKLATDLDPEFALAYARLGTVYGNENETELSRAVYQKAFDLRLHTTERERLYLTAHYYSSALGDAERAEEVYNLWRQLYPEDLIAPNNLADLYETLGEPELARAMAREAVRIAPNNAFPYAGLLQADQRLGLYEEARSVWHDASVKKLDDSIISRMAMFRVGVAQGDAALIQQQEEWAAGNPRQAEMLMLEGWVCVAEGRLRAAQTLFHRAQEVALNNGLKESAADAGLELAQFEADIGQIQEARTEVGHSLRLAPDVLNVKAFAAMVLAVAGEPTQASTLAEAVRSAAPQNTIFVKMILPITESRLSRVSRHPEAAVDQLRPVQTFDRSRVIELVSIYDRAQALLSAGRGLEAEKEFARLEQLRSLCPISPYIPLAHLGMARGWRLIGDLKQSRGEYATFLQRWRGGDVDLPLLRRVQAEYQSLGVAAPSN</sequence>
<dbReference type="SMART" id="SM00862">
    <property type="entry name" value="Trans_reg_C"/>
    <property type="match status" value="1"/>
</dbReference>
<evidence type="ECO:0000256" key="2">
    <source>
        <dbReference type="PROSITE-ProRule" id="PRU01091"/>
    </source>
</evidence>
<feature type="DNA-binding region" description="OmpR/PhoB-type" evidence="2">
    <location>
        <begin position="9"/>
        <end position="109"/>
    </location>
</feature>
<organism evidence="5 6">
    <name type="scientific">Terriglobus aquaticus</name>
    <dbReference type="NCBI Taxonomy" id="940139"/>
    <lineage>
        <taxon>Bacteria</taxon>
        <taxon>Pseudomonadati</taxon>
        <taxon>Acidobacteriota</taxon>
        <taxon>Terriglobia</taxon>
        <taxon>Terriglobales</taxon>
        <taxon>Acidobacteriaceae</taxon>
        <taxon>Terriglobus</taxon>
    </lineage>
</organism>
<dbReference type="InterPro" id="IPR036388">
    <property type="entry name" value="WH-like_DNA-bd_sf"/>
</dbReference>
<gene>
    <name evidence="5" type="ORF">ACK2TP_09435</name>
</gene>
<name>A0ABW9KN93_9BACT</name>
<dbReference type="InterPro" id="IPR019734">
    <property type="entry name" value="TPR_rpt"/>
</dbReference>
<dbReference type="Gene3D" id="3.40.50.10610">
    <property type="entry name" value="ABC-type transport auxiliary lipoprotein component"/>
    <property type="match status" value="1"/>
</dbReference>
<dbReference type="Gene3D" id="1.25.40.10">
    <property type="entry name" value="Tetratricopeptide repeat domain"/>
    <property type="match status" value="3"/>
</dbReference>
<keyword evidence="6" id="KW-1185">Reference proteome</keyword>
<evidence type="ECO:0000256" key="3">
    <source>
        <dbReference type="SAM" id="Phobius"/>
    </source>
</evidence>
<dbReference type="EMBL" id="JBJYXY010000001">
    <property type="protein sequence ID" value="MFN2975984.1"/>
    <property type="molecule type" value="Genomic_DNA"/>
</dbReference>
<dbReference type="RefSeq" id="WP_263412513.1">
    <property type="nucleotide sequence ID" value="NZ_BAABBH010000001.1"/>
</dbReference>
<dbReference type="Pfam" id="PF13181">
    <property type="entry name" value="TPR_8"/>
    <property type="match status" value="2"/>
</dbReference>
<keyword evidence="3" id="KW-1133">Transmembrane helix</keyword>
<dbReference type="InterPro" id="IPR011990">
    <property type="entry name" value="TPR-like_helical_dom_sf"/>
</dbReference>
<keyword evidence="3" id="KW-0812">Transmembrane</keyword>
<dbReference type="InterPro" id="IPR016032">
    <property type="entry name" value="Sig_transdc_resp-reg_C-effctor"/>
</dbReference>
<dbReference type="SUPFAM" id="SSF48452">
    <property type="entry name" value="TPR-like"/>
    <property type="match status" value="2"/>
</dbReference>
<dbReference type="Pfam" id="PF00486">
    <property type="entry name" value="Trans_reg_C"/>
    <property type="match status" value="1"/>
</dbReference>
<evidence type="ECO:0000256" key="1">
    <source>
        <dbReference type="ARBA" id="ARBA00023125"/>
    </source>
</evidence>
<keyword evidence="3" id="KW-0472">Membrane</keyword>
<protein>
    <submittedName>
        <fullName evidence="5">Winged helix-turn-helix domain-containing protein</fullName>
    </submittedName>
</protein>
<accession>A0ABW9KN93</accession>
<dbReference type="CDD" id="cd00383">
    <property type="entry name" value="trans_reg_C"/>
    <property type="match status" value="1"/>
</dbReference>
<feature type="domain" description="OmpR/PhoB-type" evidence="4">
    <location>
        <begin position="9"/>
        <end position="109"/>
    </location>
</feature>
<evidence type="ECO:0000313" key="5">
    <source>
        <dbReference type="EMBL" id="MFN2975984.1"/>
    </source>
</evidence>
<proteinExistence type="predicted"/>
<reference evidence="5 6" key="1">
    <citation type="submission" date="2024-12" db="EMBL/GenBank/DDBJ databases">
        <authorList>
            <person name="Lee Y."/>
        </authorList>
    </citation>
    <scope>NUCLEOTIDE SEQUENCE [LARGE SCALE GENOMIC DNA]</scope>
    <source>
        <strain evidence="5 6">03SUJ4</strain>
    </source>
</reference>
<evidence type="ECO:0000259" key="4">
    <source>
        <dbReference type="PROSITE" id="PS51755"/>
    </source>
</evidence>
<dbReference type="Proteomes" id="UP001634747">
    <property type="component" value="Unassembled WGS sequence"/>
</dbReference>
<comment type="caution">
    <text evidence="5">The sequence shown here is derived from an EMBL/GenBank/DDBJ whole genome shotgun (WGS) entry which is preliminary data.</text>
</comment>
<evidence type="ECO:0000313" key="6">
    <source>
        <dbReference type="Proteomes" id="UP001634747"/>
    </source>
</evidence>
<keyword evidence="1 2" id="KW-0238">DNA-binding</keyword>
<dbReference type="InterPro" id="IPR001867">
    <property type="entry name" value="OmpR/PhoB-type_DNA-bd"/>
</dbReference>
<dbReference type="SUPFAM" id="SSF46894">
    <property type="entry name" value="C-terminal effector domain of the bipartite response regulators"/>
    <property type="match status" value="1"/>
</dbReference>
<feature type="transmembrane region" description="Helical" evidence="3">
    <location>
        <begin position="161"/>
        <end position="180"/>
    </location>
</feature>
<dbReference type="SMART" id="SM00028">
    <property type="entry name" value="TPR"/>
    <property type="match status" value="4"/>
</dbReference>
<dbReference type="Gene3D" id="1.10.10.10">
    <property type="entry name" value="Winged helix-like DNA-binding domain superfamily/Winged helix DNA-binding domain"/>
    <property type="match status" value="1"/>
</dbReference>
<dbReference type="PROSITE" id="PS51755">
    <property type="entry name" value="OMPR_PHOB"/>
    <property type="match status" value="1"/>
</dbReference>